<keyword evidence="3" id="KW-0809">Transit peptide</keyword>
<evidence type="ECO:0000256" key="2">
    <source>
        <dbReference type="ARBA" id="ARBA00022472"/>
    </source>
</evidence>
<gene>
    <name evidence="4" type="ORF">CISIN_1g048516mg</name>
</gene>
<evidence type="ECO:0000313" key="4">
    <source>
        <dbReference type="EMBL" id="KDO80924.1"/>
    </source>
</evidence>
<organism evidence="4 5">
    <name type="scientific">Citrus sinensis</name>
    <name type="common">Sweet orange</name>
    <name type="synonym">Citrus aurantium var. sinensis</name>
    <dbReference type="NCBI Taxonomy" id="2711"/>
    <lineage>
        <taxon>Eukaryota</taxon>
        <taxon>Viridiplantae</taxon>
        <taxon>Streptophyta</taxon>
        <taxon>Embryophyta</taxon>
        <taxon>Tracheophyta</taxon>
        <taxon>Spermatophyta</taxon>
        <taxon>Magnoliopsida</taxon>
        <taxon>eudicotyledons</taxon>
        <taxon>Gunneridae</taxon>
        <taxon>Pentapetalae</taxon>
        <taxon>rosids</taxon>
        <taxon>malvids</taxon>
        <taxon>Sapindales</taxon>
        <taxon>Rutaceae</taxon>
        <taxon>Aurantioideae</taxon>
        <taxon>Citrus</taxon>
    </lineage>
</organism>
<name>A0A067GMQ8_CITSI</name>
<dbReference type="GO" id="GO:0009658">
    <property type="term" value="P:chloroplast organization"/>
    <property type="evidence" value="ECO:0000318"/>
    <property type="project" value="GO_Central"/>
</dbReference>
<protein>
    <submittedName>
        <fullName evidence="4">Uncharacterized protein</fullName>
    </submittedName>
</protein>
<dbReference type="InterPro" id="IPR038538">
    <property type="entry name" value="MTERF_sf"/>
</dbReference>
<dbReference type="SMR" id="A0A067GMQ8"/>
<dbReference type="FunFam" id="1.25.70.10:FF:000001">
    <property type="entry name" value="Mitochondrial transcription termination factor-like"/>
    <property type="match status" value="1"/>
</dbReference>
<dbReference type="EMBL" id="KK784876">
    <property type="protein sequence ID" value="KDO80924.1"/>
    <property type="molecule type" value="Genomic_DNA"/>
</dbReference>
<dbReference type="GO" id="GO:0003676">
    <property type="term" value="F:nucleic acid binding"/>
    <property type="evidence" value="ECO:0007669"/>
    <property type="project" value="InterPro"/>
</dbReference>
<accession>A0A067GMQ8</accession>
<dbReference type="PaxDb" id="2711-XP_006472626.1"/>
<keyword evidence="2" id="KW-0805">Transcription regulation</keyword>
<sequence length="389" mass="44656">MYRFICKTLIDSLHFNFNFNNSAHIHKSPFLSSISLLFFSSSSSSIPKKEKTKIDLADYLINRQHFSPESASEASSLNFSLKDTENSDSVLSFLRESGFSSTHIEKMVAKKPNILLINLHNTLKPKIKIFHEFGFSSSDIVDIISSDPWLLHRSAENQFQRSFLVLNSVLGSNAGVCKAIKATGWFLRRDLEKTLIPTIDILKNCGVSSSQIVKYVYTYPTFFLYKPEKVRCFVQRVDEIGFDRNSKMYLPAIRTMSSMTKEKWELKLKLFRSLGFSEDNILSMFRSMPPAFTVSERKIRSVVETLLRRRDVDISSIVNNASLFLCSIESNLKPRMRVYDMLKSKNLLRRKTGLATVCKLSKGKFLEKYVLPYQDELGDLSFLTMPQSQ</sequence>
<dbReference type="SMART" id="SM00733">
    <property type="entry name" value="Mterf"/>
    <property type="match status" value="7"/>
</dbReference>
<comment type="similarity">
    <text evidence="1">Belongs to the mTERF family.</text>
</comment>
<dbReference type="PANTHER" id="PTHR13068:SF130">
    <property type="entry name" value="TRANSCRIPTION TERMINATION FACTOR MTERF6, CHLOROPLASTIC_MITOCHONDRIAL-LIKE"/>
    <property type="match status" value="1"/>
</dbReference>
<evidence type="ECO:0000256" key="3">
    <source>
        <dbReference type="ARBA" id="ARBA00022946"/>
    </source>
</evidence>
<keyword evidence="5" id="KW-1185">Reference proteome</keyword>
<dbReference type="Proteomes" id="UP000027120">
    <property type="component" value="Unassembled WGS sequence"/>
</dbReference>
<dbReference type="GO" id="GO:0006353">
    <property type="term" value="P:DNA-templated transcription termination"/>
    <property type="evidence" value="ECO:0007669"/>
    <property type="project" value="UniProtKB-KW"/>
</dbReference>
<reference evidence="4 5" key="1">
    <citation type="submission" date="2014-04" db="EMBL/GenBank/DDBJ databases">
        <authorList>
            <consortium name="International Citrus Genome Consortium"/>
            <person name="Gmitter F."/>
            <person name="Chen C."/>
            <person name="Farmerie W."/>
            <person name="Harkins T."/>
            <person name="Desany B."/>
            <person name="Mohiuddin M."/>
            <person name="Kodira C."/>
            <person name="Borodovsky M."/>
            <person name="Lomsadze A."/>
            <person name="Burns P."/>
            <person name="Jenkins J."/>
            <person name="Prochnik S."/>
            <person name="Shu S."/>
            <person name="Chapman J."/>
            <person name="Pitluck S."/>
            <person name="Schmutz J."/>
            <person name="Rokhsar D."/>
        </authorList>
    </citation>
    <scope>NUCLEOTIDE SEQUENCE</scope>
</reference>
<keyword evidence="2" id="KW-0804">Transcription</keyword>
<dbReference type="GO" id="GO:0009507">
    <property type="term" value="C:chloroplast"/>
    <property type="evidence" value="ECO:0000318"/>
    <property type="project" value="GO_Central"/>
</dbReference>
<evidence type="ECO:0000313" key="5">
    <source>
        <dbReference type="Proteomes" id="UP000027120"/>
    </source>
</evidence>
<evidence type="ECO:0000256" key="1">
    <source>
        <dbReference type="ARBA" id="ARBA00007692"/>
    </source>
</evidence>
<dbReference type="InterPro" id="IPR003690">
    <property type="entry name" value="MTERF"/>
</dbReference>
<keyword evidence="2" id="KW-0806">Transcription termination</keyword>
<dbReference type="Gene3D" id="1.25.70.10">
    <property type="entry name" value="Transcription termination factor 3, mitochondrial"/>
    <property type="match status" value="1"/>
</dbReference>
<dbReference type="eggNOG" id="KOG1267">
    <property type="taxonomic scope" value="Eukaryota"/>
</dbReference>
<proteinExistence type="inferred from homology"/>
<dbReference type="Pfam" id="PF02536">
    <property type="entry name" value="mTERF"/>
    <property type="match status" value="2"/>
</dbReference>
<dbReference type="STRING" id="2711.A0A067GMQ8"/>
<dbReference type="PANTHER" id="PTHR13068">
    <property type="entry name" value="CGI-12 PROTEIN-RELATED"/>
    <property type="match status" value="1"/>
</dbReference>
<dbReference type="AlphaFoldDB" id="A0A067GMQ8"/>